<evidence type="ECO:0000313" key="2">
    <source>
        <dbReference type="EMBL" id="KIO23789.1"/>
    </source>
</evidence>
<reference evidence="3" key="2">
    <citation type="submission" date="2015-01" db="EMBL/GenBank/DDBJ databases">
        <title>Evolutionary Origins and Diversification of the Mycorrhizal Mutualists.</title>
        <authorList>
            <consortium name="DOE Joint Genome Institute"/>
            <consortium name="Mycorrhizal Genomics Consortium"/>
            <person name="Kohler A."/>
            <person name="Kuo A."/>
            <person name="Nagy L.G."/>
            <person name="Floudas D."/>
            <person name="Copeland A."/>
            <person name="Barry K.W."/>
            <person name="Cichocki N."/>
            <person name="Veneault-Fourrey C."/>
            <person name="LaButti K."/>
            <person name="Lindquist E.A."/>
            <person name="Lipzen A."/>
            <person name="Lundell T."/>
            <person name="Morin E."/>
            <person name="Murat C."/>
            <person name="Riley R."/>
            <person name="Ohm R."/>
            <person name="Sun H."/>
            <person name="Tunlid A."/>
            <person name="Henrissat B."/>
            <person name="Grigoriev I.V."/>
            <person name="Hibbett D.S."/>
            <person name="Martin F."/>
        </authorList>
    </citation>
    <scope>NUCLEOTIDE SEQUENCE [LARGE SCALE GENOMIC DNA]</scope>
    <source>
        <strain evidence="3">MUT 4182</strain>
    </source>
</reference>
<keyword evidence="3" id="KW-1185">Reference proteome</keyword>
<accession>A0A0C3QF41</accession>
<proteinExistence type="predicted"/>
<dbReference type="HOGENOM" id="CLU_1628263_0_0_1"/>
<evidence type="ECO:0000256" key="1">
    <source>
        <dbReference type="SAM" id="MobiDB-lite"/>
    </source>
</evidence>
<reference evidence="2 3" key="1">
    <citation type="submission" date="2014-04" db="EMBL/GenBank/DDBJ databases">
        <authorList>
            <consortium name="DOE Joint Genome Institute"/>
            <person name="Kuo A."/>
            <person name="Girlanda M."/>
            <person name="Perotto S."/>
            <person name="Kohler A."/>
            <person name="Nagy L.G."/>
            <person name="Floudas D."/>
            <person name="Copeland A."/>
            <person name="Barry K.W."/>
            <person name="Cichocki N."/>
            <person name="Veneault-Fourrey C."/>
            <person name="LaButti K."/>
            <person name="Lindquist E.A."/>
            <person name="Lipzen A."/>
            <person name="Lundell T."/>
            <person name="Morin E."/>
            <person name="Murat C."/>
            <person name="Sun H."/>
            <person name="Tunlid A."/>
            <person name="Henrissat B."/>
            <person name="Grigoriev I.V."/>
            <person name="Hibbett D.S."/>
            <person name="Martin F."/>
            <person name="Nordberg H.P."/>
            <person name="Cantor M.N."/>
            <person name="Hua S.X."/>
        </authorList>
    </citation>
    <scope>NUCLEOTIDE SEQUENCE [LARGE SCALE GENOMIC DNA]</scope>
    <source>
        <strain evidence="2 3">MUT 4182</strain>
    </source>
</reference>
<dbReference type="EMBL" id="KN823076">
    <property type="protein sequence ID" value="KIO23789.1"/>
    <property type="molecule type" value="Genomic_DNA"/>
</dbReference>
<feature type="compositionally biased region" description="Basic and acidic residues" evidence="1">
    <location>
        <begin position="154"/>
        <end position="163"/>
    </location>
</feature>
<feature type="region of interest" description="Disordered" evidence="1">
    <location>
        <begin position="140"/>
        <end position="163"/>
    </location>
</feature>
<dbReference type="AlphaFoldDB" id="A0A0C3QF41"/>
<name>A0A0C3QF41_9AGAM</name>
<gene>
    <name evidence="2" type="ORF">M407DRAFT_26784</name>
</gene>
<dbReference type="Proteomes" id="UP000054248">
    <property type="component" value="Unassembled WGS sequence"/>
</dbReference>
<sequence length="163" mass="18384">MKLSIGSAGYLDMREMMEHSTPLATEDPKEAIWDLNPFDVQTLQQSTATSRIRTSVELPATAMAHSTYRYNLLRSYHAISASRNAKVLATWVQHREKFFDGSLWYLGGEKQGQTQLAPVFHPEEKEDAARMKMGERVKAMLKGTQDKASTAEPEPPKRDDANL</sequence>
<protein>
    <submittedName>
        <fullName evidence="2">Uncharacterized protein</fullName>
    </submittedName>
</protein>
<evidence type="ECO:0000313" key="3">
    <source>
        <dbReference type="Proteomes" id="UP000054248"/>
    </source>
</evidence>
<organism evidence="2 3">
    <name type="scientific">Tulasnella calospora MUT 4182</name>
    <dbReference type="NCBI Taxonomy" id="1051891"/>
    <lineage>
        <taxon>Eukaryota</taxon>
        <taxon>Fungi</taxon>
        <taxon>Dikarya</taxon>
        <taxon>Basidiomycota</taxon>
        <taxon>Agaricomycotina</taxon>
        <taxon>Agaricomycetes</taxon>
        <taxon>Cantharellales</taxon>
        <taxon>Tulasnellaceae</taxon>
        <taxon>Tulasnella</taxon>
    </lineage>
</organism>